<proteinExistence type="predicted"/>
<name>A0A7H1N2V5_9PROT</name>
<sequence length="246" mass="26623">MRRLLSLIGLVIFSQFATQSVQAMSVSPILTDLAPVGRESRSAITVVNTGATTLPVEVAVNQLDLGENGERTLTPRDDDFLIFPPQAMIPAGASQVFRLQWAGEPDIERSRSYAFMINQIPVTSESDGTVLELVYSVVVYVNVGPLQGESDLTLVRAGPVNDGQGGRKIELVVENRGSRHDYLSRDRILLQAAGGGWRREIRASEFASAVGIGLVQPGKTRRFLLPVEPPAGLTAVNAEVSVDEER</sequence>
<dbReference type="InterPro" id="IPR008962">
    <property type="entry name" value="PapD-like_sf"/>
</dbReference>
<evidence type="ECO:0000259" key="2">
    <source>
        <dbReference type="Pfam" id="PF00345"/>
    </source>
</evidence>
<dbReference type="InterPro" id="IPR013783">
    <property type="entry name" value="Ig-like_fold"/>
</dbReference>
<dbReference type="GO" id="GO:0071555">
    <property type="term" value="P:cell wall organization"/>
    <property type="evidence" value="ECO:0007669"/>
    <property type="project" value="InterPro"/>
</dbReference>
<gene>
    <name evidence="3" type="ORF">HQ394_12735</name>
</gene>
<evidence type="ECO:0000313" key="4">
    <source>
        <dbReference type="Proteomes" id="UP000516369"/>
    </source>
</evidence>
<dbReference type="RefSeq" id="WP_190260552.1">
    <property type="nucleotide sequence ID" value="NZ_CP053923.1"/>
</dbReference>
<organism evidence="3 4">
    <name type="scientific">Defluviicoccus vanus</name>
    <dbReference type="NCBI Taxonomy" id="111831"/>
    <lineage>
        <taxon>Bacteria</taxon>
        <taxon>Pseudomonadati</taxon>
        <taxon>Pseudomonadota</taxon>
        <taxon>Alphaproteobacteria</taxon>
        <taxon>Rhodospirillales</taxon>
        <taxon>Rhodospirillaceae</taxon>
        <taxon>Defluviicoccus</taxon>
    </lineage>
</organism>
<feature type="domain" description="Pili assembly chaperone N-terminal" evidence="2">
    <location>
        <begin position="38"/>
        <end position="134"/>
    </location>
</feature>
<feature type="signal peptide" evidence="1">
    <location>
        <begin position="1"/>
        <end position="23"/>
    </location>
</feature>
<dbReference type="Proteomes" id="UP000516369">
    <property type="component" value="Chromosome"/>
</dbReference>
<reference evidence="3 4" key="1">
    <citation type="submission" date="2020-05" db="EMBL/GenBank/DDBJ databases">
        <title>Complete closed genome sequence of Defluviicoccus vanus.</title>
        <authorList>
            <person name="Bessarab I."/>
            <person name="Arumugam K."/>
            <person name="Maszenan A.M."/>
            <person name="Seviour R.J."/>
            <person name="Williams R.B."/>
        </authorList>
    </citation>
    <scope>NUCLEOTIDE SEQUENCE [LARGE SCALE GENOMIC DNA]</scope>
    <source>
        <strain evidence="3 4">Ben 114</strain>
    </source>
</reference>
<feature type="chain" id="PRO_5029023128" evidence="1">
    <location>
        <begin position="24"/>
        <end position="246"/>
    </location>
</feature>
<dbReference type="PANTHER" id="PTHR30251:SF4">
    <property type="entry name" value="SLR1668 PROTEIN"/>
    <property type="match status" value="1"/>
</dbReference>
<evidence type="ECO:0000313" key="3">
    <source>
        <dbReference type="EMBL" id="QNT70041.1"/>
    </source>
</evidence>
<dbReference type="KEGG" id="dvn:HQ394_12735"/>
<dbReference type="Pfam" id="PF00345">
    <property type="entry name" value="PapD_N"/>
    <property type="match status" value="1"/>
</dbReference>
<evidence type="ECO:0000256" key="1">
    <source>
        <dbReference type="SAM" id="SignalP"/>
    </source>
</evidence>
<dbReference type="Gene3D" id="2.60.40.10">
    <property type="entry name" value="Immunoglobulins"/>
    <property type="match status" value="1"/>
</dbReference>
<dbReference type="InterPro" id="IPR016147">
    <property type="entry name" value="Pili_assmbl_chaperone_N"/>
</dbReference>
<dbReference type="PANTHER" id="PTHR30251">
    <property type="entry name" value="PILUS ASSEMBLY CHAPERONE"/>
    <property type="match status" value="1"/>
</dbReference>
<dbReference type="SUPFAM" id="SSF49354">
    <property type="entry name" value="PapD-like"/>
    <property type="match status" value="1"/>
</dbReference>
<keyword evidence="4" id="KW-1185">Reference proteome</keyword>
<dbReference type="InterPro" id="IPR050643">
    <property type="entry name" value="Periplasmic_pilus_chap"/>
</dbReference>
<dbReference type="EMBL" id="CP053923">
    <property type="protein sequence ID" value="QNT70041.1"/>
    <property type="molecule type" value="Genomic_DNA"/>
</dbReference>
<keyword evidence="1" id="KW-0732">Signal</keyword>
<dbReference type="AlphaFoldDB" id="A0A7H1N2V5"/>
<accession>A0A7H1N2V5</accession>
<dbReference type="GO" id="GO:0030288">
    <property type="term" value="C:outer membrane-bounded periplasmic space"/>
    <property type="evidence" value="ECO:0007669"/>
    <property type="project" value="InterPro"/>
</dbReference>
<protein>
    <submittedName>
        <fullName evidence="3">Fimbria/pilus periplasmic chaperone</fullName>
    </submittedName>
</protein>